<gene>
    <name evidence="1" type="ORF">IC776_05430</name>
</gene>
<evidence type="ECO:0000313" key="1">
    <source>
        <dbReference type="EMBL" id="QNX73306.1"/>
    </source>
</evidence>
<dbReference type="RefSeq" id="WP_191012820.1">
    <property type="nucleotide sequence ID" value="NZ_CP061550.1"/>
</dbReference>
<sequence>MKFFYICLISLSTFTTAQASTYEGVVQLINIRETDGLVWVNIDGTRSSNIPECGKNHVYMVVKNEKGDTGKRQVAALMLAQATGQKVKIDGANTCTRWLDGEDIEIVQIQK</sequence>
<dbReference type="AlphaFoldDB" id="A0A7H2VAC3"/>
<protein>
    <submittedName>
        <fullName evidence="1">Uncharacterized protein</fullName>
    </submittedName>
</protein>
<reference evidence="1 2" key="2">
    <citation type="submission" date="2020-09" db="EMBL/GenBank/DDBJ databases">
        <authorList>
            <person name="Chen F.-J."/>
            <person name="Lee Y.-T."/>
        </authorList>
    </citation>
    <scope>NUCLEOTIDE SEQUENCE [LARGE SCALE GENOMIC DNA]</scope>
    <source>
        <strain evidence="1 2">AS39</strain>
    </source>
</reference>
<reference evidence="2" key="1">
    <citation type="submission" date="2020-09" db="EMBL/GenBank/DDBJ databases">
        <title>Clinical and molecular characterization of Acinetobacter seifertii in Taiwan.</title>
        <authorList>
            <person name="Li L.-H."/>
            <person name="Yang Y.-S."/>
            <person name="Sun J.-R."/>
            <person name="Huang T.-W."/>
            <person name="Huang W.-C."/>
            <person name="Wang Y.-C."/>
            <person name="Kuo T.-H."/>
            <person name="Kuo S.-C."/>
            <person name="Chen T.-L."/>
        </authorList>
    </citation>
    <scope>NUCLEOTIDE SEQUENCE [LARGE SCALE GENOMIC DNA]</scope>
    <source>
        <strain evidence="2">AS39</strain>
    </source>
</reference>
<accession>A0A7H2VAC3</accession>
<organism evidence="1 2">
    <name type="scientific">Acinetobacter seifertii</name>
    <dbReference type="NCBI Taxonomy" id="1530123"/>
    <lineage>
        <taxon>Bacteria</taxon>
        <taxon>Pseudomonadati</taxon>
        <taxon>Pseudomonadota</taxon>
        <taxon>Gammaproteobacteria</taxon>
        <taxon>Moraxellales</taxon>
        <taxon>Moraxellaceae</taxon>
        <taxon>Acinetobacter</taxon>
        <taxon>Acinetobacter calcoaceticus/baumannii complex</taxon>
    </lineage>
</organism>
<dbReference type="EMBL" id="CP061646">
    <property type="protein sequence ID" value="QNX73306.1"/>
    <property type="molecule type" value="Genomic_DNA"/>
</dbReference>
<evidence type="ECO:0000313" key="2">
    <source>
        <dbReference type="Proteomes" id="UP000516666"/>
    </source>
</evidence>
<name>A0A7H2VAC3_9GAMM</name>
<proteinExistence type="predicted"/>
<dbReference type="Proteomes" id="UP000516666">
    <property type="component" value="Chromosome"/>
</dbReference>